<accession>A0AAN9LN45</accession>
<reference evidence="1 2" key="1">
    <citation type="submission" date="2024-01" db="EMBL/GenBank/DDBJ databases">
        <title>The genomes of 5 underutilized Papilionoideae crops provide insights into root nodulation and disease resistanc.</title>
        <authorList>
            <person name="Jiang F."/>
        </authorList>
    </citation>
    <scope>NUCLEOTIDE SEQUENCE [LARGE SCALE GENOMIC DNA]</scope>
    <source>
        <strain evidence="1">LVBAO_FW01</strain>
        <tissue evidence="1">Leaves</tissue>
    </source>
</reference>
<dbReference type="Proteomes" id="UP001367508">
    <property type="component" value="Unassembled WGS sequence"/>
</dbReference>
<sequence length="68" mass="7884">MFHVFVLPIIALHSFASFPVPFSFLCWLVQIPALSLVLSGTLEWKWSFYSSLPFYPTLDRIDSISKYL</sequence>
<organism evidence="1 2">
    <name type="scientific">Canavalia gladiata</name>
    <name type="common">Sword bean</name>
    <name type="synonym">Dolichos gladiatus</name>
    <dbReference type="NCBI Taxonomy" id="3824"/>
    <lineage>
        <taxon>Eukaryota</taxon>
        <taxon>Viridiplantae</taxon>
        <taxon>Streptophyta</taxon>
        <taxon>Embryophyta</taxon>
        <taxon>Tracheophyta</taxon>
        <taxon>Spermatophyta</taxon>
        <taxon>Magnoliopsida</taxon>
        <taxon>eudicotyledons</taxon>
        <taxon>Gunneridae</taxon>
        <taxon>Pentapetalae</taxon>
        <taxon>rosids</taxon>
        <taxon>fabids</taxon>
        <taxon>Fabales</taxon>
        <taxon>Fabaceae</taxon>
        <taxon>Papilionoideae</taxon>
        <taxon>50 kb inversion clade</taxon>
        <taxon>NPAAA clade</taxon>
        <taxon>indigoferoid/millettioid clade</taxon>
        <taxon>Phaseoleae</taxon>
        <taxon>Canavalia</taxon>
    </lineage>
</organism>
<comment type="caution">
    <text evidence="1">The sequence shown here is derived from an EMBL/GenBank/DDBJ whole genome shotgun (WGS) entry which is preliminary data.</text>
</comment>
<dbReference type="EMBL" id="JAYMYQ010000004">
    <property type="protein sequence ID" value="KAK7337284.1"/>
    <property type="molecule type" value="Genomic_DNA"/>
</dbReference>
<dbReference type="AlphaFoldDB" id="A0AAN9LN45"/>
<evidence type="ECO:0000313" key="1">
    <source>
        <dbReference type="EMBL" id="KAK7337284.1"/>
    </source>
</evidence>
<protein>
    <submittedName>
        <fullName evidence="1">Uncharacterized protein</fullName>
    </submittedName>
</protein>
<proteinExistence type="predicted"/>
<gene>
    <name evidence="1" type="ORF">VNO77_17849</name>
</gene>
<evidence type="ECO:0000313" key="2">
    <source>
        <dbReference type="Proteomes" id="UP001367508"/>
    </source>
</evidence>
<name>A0AAN9LN45_CANGL</name>
<keyword evidence="2" id="KW-1185">Reference proteome</keyword>